<dbReference type="InterPro" id="IPR036179">
    <property type="entry name" value="Ig-like_dom_sf"/>
</dbReference>
<dbReference type="Pfam" id="PF02816">
    <property type="entry name" value="Alpha_kinase"/>
    <property type="match status" value="1"/>
</dbReference>
<dbReference type="SUPFAM" id="SSF56112">
    <property type="entry name" value="Protein kinase-like (PK-like)"/>
    <property type="match status" value="1"/>
</dbReference>
<dbReference type="SMART" id="SM00811">
    <property type="entry name" value="Alpha_kinase"/>
    <property type="match status" value="1"/>
</dbReference>
<dbReference type="PANTHER" id="PTHR47091:SF2">
    <property type="entry name" value="ALPHA-PROTEIN KINASE 2"/>
    <property type="match status" value="1"/>
</dbReference>
<evidence type="ECO:0000256" key="6">
    <source>
        <dbReference type="ARBA" id="ARBA00023157"/>
    </source>
</evidence>
<gene>
    <name evidence="14" type="primary">alpk2</name>
</gene>
<dbReference type="InterPro" id="IPR013783">
    <property type="entry name" value="Ig-like_fold"/>
</dbReference>
<dbReference type="CTD" id="115701"/>
<dbReference type="SUPFAM" id="SSF48726">
    <property type="entry name" value="Immunoglobulin"/>
    <property type="match status" value="1"/>
</dbReference>
<dbReference type="InterPro" id="IPR007110">
    <property type="entry name" value="Ig-like_dom"/>
</dbReference>
<dbReference type="OrthoDB" id="301415at2759"/>
<dbReference type="GO" id="GO:0004674">
    <property type="term" value="F:protein serine/threonine kinase activity"/>
    <property type="evidence" value="ECO:0007669"/>
    <property type="project" value="UniProtKB-KW"/>
</dbReference>
<evidence type="ECO:0000256" key="4">
    <source>
        <dbReference type="ARBA" id="ARBA00022679"/>
    </source>
</evidence>
<feature type="compositionally biased region" description="Basic and acidic residues" evidence="10">
    <location>
        <begin position="549"/>
        <end position="562"/>
    </location>
</feature>
<dbReference type="GeneID" id="108278872"/>
<dbReference type="Gene3D" id="2.60.40.10">
    <property type="entry name" value="Immunoglobulins"/>
    <property type="match status" value="1"/>
</dbReference>
<evidence type="ECO:0000259" key="12">
    <source>
        <dbReference type="PROSITE" id="PS51158"/>
    </source>
</evidence>
<comment type="catalytic activity">
    <reaction evidence="8">
        <text>L-threonyl-[protein] + ATP = O-phospho-L-threonyl-[protein] + ADP + H(+)</text>
        <dbReference type="Rhea" id="RHEA:46608"/>
        <dbReference type="Rhea" id="RHEA-COMP:11060"/>
        <dbReference type="Rhea" id="RHEA-COMP:11605"/>
        <dbReference type="ChEBI" id="CHEBI:15378"/>
        <dbReference type="ChEBI" id="CHEBI:30013"/>
        <dbReference type="ChEBI" id="CHEBI:30616"/>
        <dbReference type="ChEBI" id="CHEBI:61977"/>
        <dbReference type="ChEBI" id="CHEBI:456216"/>
        <dbReference type="EC" id="2.7.11.1"/>
    </reaction>
</comment>
<evidence type="ECO:0000256" key="5">
    <source>
        <dbReference type="ARBA" id="ARBA00022777"/>
    </source>
</evidence>
<dbReference type="InterPro" id="IPR004166">
    <property type="entry name" value="a-kinase_dom"/>
</dbReference>
<reference evidence="14" key="2">
    <citation type="submission" date="2025-08" db="UniProtKB">
        <authorList>
            <consortium name="RefSeq"/>
        </authorList>
    </citation>
    <scope>IDENTIFICATION</scope>
    <source>
        <tissue evidence="14">Blood</tissue>
    </source>
</reference>
<name>A0A2D0SZE1_ICTPU</name>
<feature type="region of interest" description="Disordered" evidence="10">
    <location>
        <begin position="1"/>
        <end position="84"/>
    </location>
</feature>
<accession>A0A2D0SZE1</accession>
<evidence type="ECO:0000313" key="14">
    <source>
        <dbReference type="RefSeq" id="XP_017348039.1"/>
    </source>
</evidence>
<dbReference type="EC" id="2.7.11.1" evidence="2"/>
<feature type="domain" description="Alpha-type protein kinase" evidence="12">
    <location>
        <begin position="845"/>
        <end position="1077"/>
    </location>
</feature>
<feature type="compositionally biased region" description="Polar residues" evidence="10">
    <location>
        <begin position="539"/>
        <end position="548"/>
    </location>
</feature>
<comment type="similarity">
    <text evidence="1">Belongs to the protein kinase superfamily. Alpha-type protein kinase family. ALPK subfamily.</text>
</comment>
<keyword evidence="6" id="KW-1015">Disulfide bond</keyword>
<keyword evidence="13" id="KW-1185">Reference proteome</keyword>
<keyword evidence="4" id="KW-0808">Transferase</keyword>
<organism evidence="13 14">
    <name type="scientific">Ictalurus punctatus</name>
    <name type="common">Channel catfish</name>
    <name type="synonym">Silurus punctatus</name>
    <dbReference type="NCBI Taxonomy" id="7998"/>
    <lineage>
        <taxon>Eukaryota</taxon>
        <taxon>Metazoa</taxon>
        <taxon>Chordata</taxon>
        <taxon>Craniata</taxon>
        <taxon>Vertebrata</taxon>
        <taxon>Euteleostomi</taxon>
        <taxon>Actinopterygii</taxon>
        <taxon>Neopterygii</taxon>
        <taxon>Teleostei</taxon>
        <taxon>Ostariophysi</taxon>
        <taxon>Siluriformes</taxon>
        <taxon>Ictaluridae</taxon>
        <taxon>Ictalurus</taxon>
    </lineage>
</organism>
<evidence type="ECO:0000313" key="13">
    <source>
        <dbReference type="Proteomes" id="UP000221080"/>
    </source>
</evidence>
<dbReference type="PROSITE" id="PS50835">
    <property type="entry name" value="IG_LIKE"/>
    <property type="match status" value="1"/>
</dbReference>
<feature type="compositionally biased region" description="Polar residues" evidence="10">
    <location>
        <begin position="18"/>
        <end position="33"/>
    </location>
</feature>
<keyword evidence="5 14" id="KW-0418">Kinase</keyword>
<feature type="compositionally biased region" description="Polar residues" evidence="10">
    <location>
        <begin position="67"/>
        <end position="77"/>
    </location>
</feature>
<dbReference type="InterPro" id="IPR011009">
    <property type="entry name" value="Kinase-like_dom_sf"/>
</dbReference>
<evidence type="ECO:0000256" key="1">
    <source>
        <dbReference type="ARBA" id="ARBA00008651"/>
    </source>
</evidence>
<evidence type="ECO:0000256" key="10">
    <source>
        <dbReference type="SAM" id="MobiDB-lite"/>
    </source>
</evidence>
<evidence type="ECO:0000256" key="8">
    <source>
        <dbReference type="ARBA" id="ARBA00047899"/>
    </source>
</evidence>
<dbReference type="Proteomes" id="UP000221080">
    <property type="component" value="Chromosome 18"/>
</dbReference>
<evidence type="ECO:0000256" key="7">
    <source>
        <dbReference type="ARBA" id="ARBA00023319"/>
    </source>
</evidence>
<feature type="compositionally biased region" description="Basic and acidic residues" evidence="10">
    <location>
        <begin position="48"/>
        <end position="59"/>
    </location>
</feature>
<dbReference type="Gene3D" id="3.20.200.10">
    <property type="entry name" value="MHCK/EF2 kinase"/>
    <property type="match status" value="1"/>
</dbReference>
<evidence type="ECO:0000259" key="11">
    <source>
        <dbReference type="PROSITE" id="PS50835"/>
    </source>
</evidence>
<feature type="compositionally biased region" description="Low complexity" evidence="10">
    <location>
        <begin position="566"/>
        <end position="582"/>
    </location>
</feature>
<comment type="catalytic activity">
    <reaction evidence="9">
        <text>L-seryl-[protein] + ATP = O-phospho-L-seryl-[protein] + ADP + H(+)</text>
        <dbReference type="Rhea" id="RHEA:17989"/>
        <dbReference type="Rhea" id="RHEA-COMP:9863"/>
        <dbReference type="Rhea" id="RHEA-COMP:11604"/>
        <dbReference type="ChEBI" id="CHEBI:15378"/>
        <dbReference type="ChEBI" id="CHEBI:29999"/>
        <dbReference type="ChEBI" id="CHEBI:30616"/>
        <dbReference type="ChEBI" id="CHEBI:83421"/>
        <dbReference type="ChEBI" id="CHEBI:456216"/>
        <dbReference type="EC" id="2.7.11.1"/>
    </reaction>
</comment>
<dbReference type="PROSITE" id="PS51158">
    <property type="entry name" value="ALPHA_KINASE"/>
    <property type="match status" value="1"/>
</dbReference>
<dbReference type="AlphaFoldDB" id="A0A2D0SZE1"/>
<evidence type="ECO:0000256" key="3">
    <source>
        <dbReference type="ARBA" id="ARBA00022527"/>
    </source>
</evidence>
<reference evidence="13" key="1">
    <citation type="journal article" date="2016" name="Nat. Commun.">
        <title>The channel catfish genome sequence provides insights into the evolution of scale formation in teleosts.</title>
        <authorList>
            <person name="Liu Z."/>
            <person name="Liu S."/>
            <person name="Yao J."/>
            <person name="Bao L."/>
            <person name="Zhang J."/>
            <person name="Li Y."/>
            <person name="Jiang C."/>
            <person name="Sun L."/>
            <person name="Wang R."/>
            <person name="Zhang Y."/>
            <person name="Zhou T."/>
            <person name="Zeng Q."/>
            <person name="Fu Q."/>
            <person name="Gao S."/>
            <person name="Li N."/>
            <person name="Koren S."/>
            <person name="Jiang Y."/>
            <person name="Zimin A."/>
            <person name="Xu P."/>
            <person name="Phillippy A.M."/>
            <person name="Geng X."/>
            <person name="Song L."/>
            <person name="Sun F."/>
            <person name="Li C."/>
            <person name="Wang X."/>
            <person name="Chen A."/>
            <person name="Jin Y."/>
            <person name="Yuan Z."/>
            <person name="Yang Y."/>
            <person name="Tan S."/>
            <person name="Peatman E."/>
            <person name="Lu J."/>
            <person name="Qin Z."/>
            <person name="Dunham R."/>
            <person name="Li Z."/>
            <person name="Sonstegard T."/>
            <person name="Feng J."/>
            <person name="Danzmann R.G."/>
            <person name="Schroeder S."/>
            <person name="Scheffler B."/>
            <person name="Duke M.V."/>
            <person name="Ballard L."/>
            <person name="Kucuktas H."/>
            <person name="Kaltenboeck L."/>
            <person name="Liu H."/>
            <person name="Armbruster J."/>
            <person name="Xie Y."/>
            <person name="Kirby M.L."/>
            <person name="Tian Y."/>
            <person name="Flanagan M.E."/>
            <person name="Mu W."/>
            <person name="Waldbieser G.C."/>
        </authorList>
    </citation>
    <scope>NUCLEOTIDE SEQUENCE [LARGE SCALE GENOMIC DNA]</scope>
    <source>
        <strain evidence="13">SDA103</strain>
    </source>
</reference>
<feature type="region of interest" description="Disordered" evidence="10">
    <location>
        <begin position="512"/>
        <end position="673"/>
    </location>
</feature>
<keyword evidence="3" id="KW-0723">Serine/threonine-protein kinase</keyword>
<feature type="domain" description="Ig-like" evidence="11">
    <location>
        <begin position="716"/>
        <end position="809"/>
    </location>
</feature>
<protein>
    <recommendedName>
        <fullName evidence="2">non-specific serine/threonine protein kinase</fullName>
        <ecNumber evidence="2">2.7.11.1</ecNumber>
    </recommendedName>
</protein>
<keyword evidence="7" id="KW-0393">Immunoglobulin domain</keyword>
<evidence type="ECO:0000256" key="2">
    <source>
        <dbReference type="ARBA" id="ARBA00012513"/>
    </source>
</evidence>
<feature type="compositionally biased region" description="Basic and acidic residues" evidence="10">
    <location>
        <begin position="631"/>
        <end position="657"/>
    </location>
</feature>
<proteinExistence type="inferred from homology"/>
<feature type="region of interest" description="Disordered" evidence="10">
    <location>
        <begin position="1079"/>
        <end position="1108"/>
    </location>
</feature>
<dbReference type="PANTHER" id="PTHR47091">
    <property type="entry name" value="ALPHA-PROTEIN KINASE 2-RELATED"/>
    <property type="match status" value="1"/>
</dbReference>
<dbReference type="GO" id="GO:0005524">
    <property type="term" value="F:ATP binding"/>
    <property type="evidence" value="ECO:0007669"/>
    <property type="project" value="InterPro"/>
</dbReference>
<evidence type="ECO:0000256" key="9">
    <source>
        <dbReference type="ARBA" id="ARBA00048679"/>
    </source>
</evidence>
<sequence length="1108" mass="122946">MSKGIDGNEGIVELPGKVTSQDVEVGGNKSNSLPKGYKNANVNPNDHMTSRKQENENRQCRKGGNIEPTNTQSQDESPSLDPNRIDIDRSEVTQMMYRGDTSNELWVDALDEWGHLPASCPTPVSSDNTRTSMGAKIGSLELPTIERWSSSDSWASALSDWIQSVSVLPEDYPTMRTPESRHQLSMAIQDMTKEKVMGLESSLEVRDGDSEGKMLIKNSNSLPIDLSFLHKEERENALSLNTNLDMTRTQDLQEDMEGRTQSALQEKAEESQNDCTNGRLENNCACVSKQESNALWEVIEDTAFEEDGERNPSALSFLCCPITPDSEVHLLNSYEADHLPRMRGVNRRDATHGPCVFPNTGEVDFIMPLTPITIGTSFLHLKEYPDESRTSLKPSLAGISAEIRPDLTARTGGKSTNESLDKKFCDISKRTGDQGPSLSFCEDPKLKTEAGDVSSELQRLVLPSGEQLMICEEKHVAYVTLNVDDIVSFKFHPEVQPAIKQVICEAKQSCERESEMPHKMQKTSSENKTHSNKHKDKTSNNQQLGCQTKKQENVRPESHVEESGGSEESTVTMIETIVITEKVTSRSHGKKKKKHGVPKVENEPLLEVENGTKQPKSTKPKNETAAAQPSKVREKLAKYEGKDSNENDKAAEGKTKPSMETSSTCLPGTLDDDIIKRRRISGDKPGSVSIRARPQLPAIFQQKKKEEVVKQKIQTPIEASRVISEIEAAPIVDDPQSISLWCRFSPIVADSSVMWVKEGATLCEEKRKVGDDGRVCLSVVKACSKDLGFYRCTLISALGSVSTSDYHLTSEVLMELVIPNHDTPAERKAIDGEEEDVSCSPLLFKDDILTDQYFGEQQHTSIVTEKDHFGEGMHRKAFRTMMRTGLTPLFDPGHTCVLKVHSSIGYGTQNNDEVAQKNYNLAVEECYVQNTAREYIKAYTNVAKSAESFGEVPEIIPIFLVHRPSNAIPYATLEEELIGDFVKYSVKDGKEINLMRRDSEAGQKCCAFQHWVYTQTGGNLLVTDMQGVGMKLTDVGIATCKKGYKGFKGNCSTSFIDQFKALHQCNRFCELLGLTSLQPKAKRASPPKPKAQPAARKKPFGTTLKGKT</sequence>
<feature type="compositionally biased region" description="Basic residues" evidence="10">
    <location>
        <begin position="585"/>
        <end position="597"/>
    </location>
</feature>
<dbReference type="RefSeq" id="XP_017348039.1">
    <property type="nucleotide sequence ID" value="XM_017492550.3"/>
</dbReference>